<protein>
    <submittedName>
        <fullName evidence="1">Uncharacterized protein</fullName>
    </submittedName>
</protein>
<name>A0ABW1XME3_9ALTE</name>
<reference evidence="2" key="1">
    <citation type="journal article" date="2019" name="Int. J. Syst. Evol. Microbiol.">
        <title>The Global Catalogue of Microorganisms (GCM) 10K type strain sequencing project: providing services to taxonomists for standard genome sequencing and annotation.</title>
        <authorList>
            <consortium name="The Broad Institute Genomics Platform"/>
            <consortium name="The Broad Institute Genome Sequencing Center for Infectious Disease"/>
            <person name="Wu L."/>
            <person name="Ma J."/>
        </authorList>
    </citation>
    <scope>NUCLEOTIDE SEQUENCE [LARGE SCALE GENOMIC DNA]</scope>
    <source>
        <strain evidence="2">CGMCC 1.16031</strain>
    </source>
</reference>
<comment type="caution">
    <text evidence="1">The sequence shown here is derived from an EMBL/GenBank/DDBJ whole genome shotgun (WGS) entry which is preliminary data.</text>
</comment>
<sequence length="171" mass="19496">MRLYTPRADFRHASRAEIKRAIHGASSKSVFTRLATIAPQIQTAITTNPVPLEHRFWNVVQFSHSDPLTLVGNIPAIVALSAELPTVPVLVHKTLPEFQQSLYALESAYEAVMAYPMSYRERRNIVEFLFCDTVKKCASLWRSPYWQKLFPEVATLAALARLWRCSTKSLY</sequence>
<keyword evidence="2" id="KW-1185">Reference proteome</keyword>
<evidence type="ECO:0000313" key="2">
    <source>
        <dbReference type="Proteomes" id="UP001596364"/>
    </source>
</evidence>
<accession>A0ABW1XME3</accession>
<evidence type="ECO:0000313" key="1">
    <source>
        <dbReference type="EMBL" id="MFC6439804.1"/>
    </source>
</evidence>
<gene>
    <name evidence="1" type="ORF">ACFP85_06540</name>
</gene>
<dbReference type="Proteomes" id="UP001596364">
    <property type="component" value="Unassembled WGS sequence"/>
</dbReference>
<organism evidence="1 2">
    <name type="scientific">Pseudobowmanella zhangzhouensis</name>
    <dbReference type="NCBI Taxonomy" id="1537679"/>
    <lineage>
        <taxon>Bacteria</taxon>
        <taxon>Pseudomonadati</taxon>
        <taxon>Pseudomonadota</taxon>
        <taxon>Gammaproteobacteria</taxon>
        <taxon>Alteromonadales</taxon>
        <taxon>Alteromonadaceae</taxon>
    </lineage>
</organism>
<proteinExistence type="predicted"/>
<dbReference type="RefSeq" id="WP_131256693.1">
    <property type="nucleotide sequence ID" value="NZ_JBHSUS010000001.1"/>
</dbReference>
<dbReference type="EMBL" id="JBHSUS010000001">
    <property type="protein sequence ID" value="MFC6439804.1"/>
    <property type="molecule type" value="Genomic_DNA"/>
</dbReference>